<dbReference type="PANTHER" id="PTHR34697:SF2">
    <property type="entry name" value="PHOSPHATIDYLGLYCEROL LYSYLTRANSFERASE"/>
    <property type="match status" value="1"/>
</dbReference>
<accession>A0A918YUB0</accession>
<keyword evidence="4" id="KW-1133">Transmembrane helix</keyword>
<keyword evidence="2" id="KW-1003">Cell membrane</keyword>
<protein>
    <recommendedName>
        <fullName evidence="6">Phosphatidylglycerol lysyltransferase C-terminal domain-containing protein</fullName>
    </recommendedName>
</protein>
<keyword evidence="8" id="KW-1185">Reference proteome</keyword>
<dbReference type="GO" id="GO:0016755">
    <property type="term" value="F:aminoacyltransferase activity"/>
    <property type="evidence" value="ECO:0007669"/>
    <property type="project" value="TreeGrafter"/>
</dbReference>
<evidence type="ECO:0000256" key="5">
    <source>
        <dbReference type="ARBA" id="ARBA00023136"/>
    </source>
</evidence>
<evidence type="ECO:0000313" key="8">
    <source>
        <dbReference type="Proteomes" id="UP000655443"/>
    </source>
</evidence>
<dbReference type="GO" id="GO:0055091">
    <property type="term" value="P:phospholipid homeostasis"/>
    <property type="evidence" value="ECO:0007669"/>
    <property type="project" value="TreeGrafter"/>
</dbReference>
<comment type="caution">
    <text evidence="7">The sequence shown here is derived from an EMBL/GenBank/DDBJ whole genome shotgun (WGS) entry which is preliminary data.</text>
</comment>
<evidence type="ECO:0000256" key="1">
    <source>
        <dbReference type="ARBA" id="ARBA00004651"/>
    </source>
</evidence>
<dbReference type="Pfam" id="PF09924">
    <property type="entry name" value="LPG_synthase_C"/>
    <property type="match status" value="1"/>
</dbReference>
<feature type="domain" description="Phosphatidylglycerol lysyltransferase C-terminal" evidence="6">
    <location>
        <begin position="13"/>
        <end position="305"/>
    </location>
</feature>
<comment type="subcellular location">
    <subcellularLocation>
        <location evidence="1">Cell membrane</location>
        <topology evidence="1">Multi-pass membrane protein</topology>
    </subcellularLocation>
</comment>
<dbReference type="Proteomes" id="UP000655443">
    <property type="component" value="Unassembled WGS sequence"/>
</dbReference>
<organism evidence="7 8">
    <name type="scientific">Streptomyces alanosinicus</name>
    <dbReference type="NCBI Taxonomy" id="68171"/>
    <lineage>
        <taxon>Bacteria</taxon>
        <taxon>Bacillati</taxon>
        <taxon>Actinomycetota</taxon>
        <taxon>Actinomycetes</taxon>
        <taxon>Kitasatosporales</taxon>
        <taxon>Streptomycetaceae</taxon>
        <taxon>Streptomyces</taxon>
    </lineage>
</organism>
<evidence type="ECO:0000259" key="6">
    <source>
        <dbReference type="Pfam" id="PF09924"/>
    </source>
</evidence>
<keyword evidence="5" id="KW-0472">Membrane</keyword>
<dbReference type="SUPFAM" id="SSF55729">
    <property type="entry name" value="Acyl-CoA N-acyltransferases (Nat)"/>
    <property type="match status" value="1"/>
</dbReference>
<evidence type="ECO:0000256" key="2">
    <source>
        <dbReference type="ARBA" id="ARBA00022475"/>
    </source>
</evidence>
<dbReference type="AlphaFoldDB" id="A0A918YUB0"/>
<name>A0A918YUB0_9ACTN</name>
<dbReference type="PANTHER" id="PTHR34697">
    <property type="entry name" value="PHOSPHATIDYLGLYCEROL LYSYLTRANSFERASE"/>
    <property type="match status" value="1"/>
</dbReference>
<dbReference type="InterPro" id="IPR024320">
    <property type="entry name" value="LPG_synthase_C"/>
</dbReference>
<dbReference type="InterPro" id="IPR016181">
    <property type="entry name" value="Acyl_CoA_acyltransferase"/>
</dbReference>
<evidence type="ECO:0000256" key="4">
    <source>
        <dbReference type="ARBA" id="ARBA00022989"/>
    </source>
</evidence>
<proteinExistence type="predicted"/>
<dbReference type="GO" id="GO:0005886">
    <property type="term" value="C:plasma membrane"/>
    <property type="evidence" value="ECO:0007669"/>
    <property type="project" value="UniProtKB-SubCell"/>
</dbReference>
<dbReference type="InterPro" id="IPR051211">
    <property type="entry name" value="PG_lysyltransferase"/>
</dbReference>
<dbReference type="EMBL" id="BMVG01000065">
    <property type="protein sequence ID" value="GHE15580.1"/>
    <property type="molecule type" value="Genomic_DNA"/>
</dbReference>
<reference evidence="7" key="1">
    <citation type="journal article" date="2014" name="Int. J. Syst. Evol. Microbiol.">
        <title>Complete genome sequence of Corynebacterium casei LMG S-19264T (=DSM 44701T), isolated from a smear-ripened cheese.</title>
        <authorList>
            <consortium name="US DOE Joint Genome Institute (JGI-PGF)"/>
            <person name="Walter F."/>
            <person name="Albersmeier A."/>
            <person name="Kalinowski J."/>
            <person name="Ruckert C."/>
        </authorList>
    </citation>
    <scope>NUCLEOTIDE SEQUENCE</scope>
    <source>
        <strain evidence="7">JCM 4714</strain>
    </source>
</reference>
<evidence type="ECO:0000313" key="7">
    <source>
        <dbReference type="EMBL" id="GHE15580.1"/>
    </source>
</evidence>
<reference evidence="7" key="2">
    <citation type="submission" date="2020-09" db="EMBL/GenBank/DDBJ databases">
        <authorList>
            <person name="Sun Q."/>
            <person name="Ohkuma M."/>
        </authorList>
    </citation>
    <scope>NUCLEOTIDE SEQUENCE</scope>
    <source>
        <strain evidence="7">JCM 4714</strain>
    </source>
</reference>
<sequence>MAHYALEAVQKYSQAENPSSFLAVNQGNSYFTLPGRPGIVVYRPAGDYFIQFGGPFAPEESYVDLMRAFAEYTAEQGRKLAIIQLQRHDAEIHARHGYTVNQVGASYAVDLSSFTLAGTRYMQLRNKISRALRSGLTIEEVDYEQWQDGVDTINRRWLPLKGEGARPLEYLVGQTGGEMQRHRRLFIGHFDGEAAGYVSYSPVYGSCPGWMHDLSRRLPDSPAGIMEAINKAAIDVFLAEDVRWLHFGFTPFTSLTEDREVPGHSLGFKWLMHYLWENQVVYPASSQLAYKDKWNPTLITTEYAAFPEQASAEGFVHIWRACNAM</sequence>
<evidence type="ECO:0000256" key="3">
    <source>
        <dbReference type="ARBA" id="ARBA00022692"/>
    </source>
</evidence>
<keyword evidence="3" id="KW-0812">Transmembrane</keyword>
<gene>
    <name evidence="7" type="ORF">GCM10010339_90680</name>
</gene>